<accession>A0ABV3T5U1</accession>
<evidence type="ECO:0000256" key="4">
    <source>
        <dbReference type="ARBA" id="ARBA00022630"/>
    </source>
</evidence>
<keyword evidence="3 12" id="KW-0820">tRNA-binding</keyword>
<dbReference type="InterPro" id="IPR001269">
    <property type="entry name" value="DUS_fam"/>
</dbReference>
<dbReference type="Pfam" id="PF01207">
    <property type="entry name" value="Dus"/>
    <property type="match status" value="1"/>
</dbReference>
<dbReference type="PROSITE" id="PS01136">
    <property type="entry name" value="UPF0034"/>
    <property type="match status" value="1"/>
</dbReference>
<gene>
    <name evidence="12 15" type="primary">dusB</name>
    <name evidence="15" type="ORF">V6X30_04075</name>
</gene>
<keyword evidence="7 12" id="KW-0521">NADP</keyword>
<evidence type="ECO:0000256" key="12">
    <source>
        <dbReference type="HAMAP-Rule" id="MF_02042"/>
    </source>
</evidence>
<feature type="domain" description="DUS-like FMN-binding" evidence="14">
    <location>
        <begin position="14"/>
        <end position="316"/>
    </location>
</feature>
<dbReference type="Gene3D" id="1.10.1200.80">
    <property type="entry name" value="Putative flavin oxidoreducatase, domain 2"/>
    <property type="match status" value="1"/>
</dbReference>
<dbReference type="RefSeq" id="WP_367983372.1">
    <property type="nucleotide sequence ID" value="NZ_JBAKFF010000001.1"/>
</dbReference>
<dbReference type="PANTHER" id="PTHR45846:SF1">
    <property type="entry name" value="TRNA-DIHYDROURIDINE(47) SYNTHASE [NAD(P)(+)]-LIKE"/>
    <property type="match status" value="1"/>
</dbReference>
<dbReference type="GO" id="GO:0016491">
    <property type="term" value="F:oxidoreductase activity"/>
    <property type="evidence" value="ECO:0007669"/>
    <property type="project" value="UniProtKB-KW"/>
</dbReference>
<keyword evidence="16" id="KW-1185">Reference proteome</keyword>
<comment type="catalytic activity">
    <reaction evidence="11 12">
        <text>a 5,6-dihydrouridine in tRNA + NAD(+) = a uridine in tRNA + NADH + H(+)</text>
        <dbReference type="Rhea" id="RHEA:54452"/>
        <dbReference type="Rhea" id="RHEA-COMP:13339"/>
        <dbReference type="Rhea" id="RHEA-COMP:13887"/>
        <dbReference type="ChEBI" id="CHEBI:15378"/>
        <dbReference type="ChEBI" id="CHEBI:57540"/>
        <dbReference type="ChEBI" id="CHEBI:57945"/>
        <dbReference type="ChEBI" id="CHEBI:65315"/>
        <dbReference type="ChEBI" id="CHEBI:74443"/>
    </reaction>
</comment>
<comment type="similarity">
    <text evidence="12">Belongs to the Dus family. DusB subfamily.</text>
</comment>
<feature type="binding site" evidence="12">
    <location>
        <begin position="16"/>
        <end position="18"/>
    </location>
    <ligand>
        <name>FMN</name>
        <dbReference type="ChEBI" id="CHEBI:58210"/>
    </ligand>
</feature>
<keyword evidence="8 12" id="KW-0694">RNA-binding</keyword>
<evidence type="ECO:0000256" key="6">
    <source>
        <dbReference type="ARBA" id="ARBA00022694"/>
    </source>
</evidence>
<feature type="binding site" evidence="12">
    <location>
        <begin position="224"/>
        <end position="225"/>
    </location>
    <ligand>
        <name>FMN</name>
        <dbReference type="ChEBI" id="CHEBI:58210"/>
    </ligand>
</feature>
<sequence>MQIGPHKIEGVVFLAPMAGVTDRPFRVLCRRLGAALAASEMVASNPALRETRKSRLKRDHRGEPSPRVVQIAGADPGTMAEAARFNADQGAEIIDINMGCPAKKVNRKLAGSALLADEVLVGRILDAAVAAVDVPVTLKIRTGPSADQRNAVRVARIAEKAGIAALALHGRTRDQHYRGEAEHQTLAAVRQVIDIPLIGNGDITTPAEARRLLERTGCDAVMIGRAAQGRPWIFREAQHFIDTGERLPPPAAAEIQAWMLGHLRALHEFYGPVQGVRVARKHIGWYLQGLPGGEAWRRELMGVDQADRQLSLAAEAIAAVTGCVDPAQPVVESAH</sequence>
<keyword evidence="9 12" id="KW-0560">Oxidoreductase</keyword>
<keyword evidence="6 12" id="KW-0819">tRNA processing</keyword>
<comment type="caution">
    <text evidence="15">The sequence shown here is derived from an EMBL/GenBank/DDBJ whole genome shotgun (WGS) entry which is preliminary data.</text>
</comment>
<dbReference type="PANTHER" id="PTHR45846">
    <property type="entry name" value="TRNA-DIHYDROURIDINE(47) SYNTHASE [NAD(P)(+)]-LIKE"/>
    <property type="match status" value="1"/>
</dbReference>
<dbReference type="InterPro" id="IPR013785">
    <property type="entry name" value="Aldolase_TIM"/>
</dbReference>
<evidence type="ECO:0000259" key="14">
    <source>
        <dbReference type="Pfam" id="PF01207"/>
    </source>
</evidence>
<dbReference type="Proteomes" id="UP001556637">
    <property type="component" value="Unassembled WGS sequence"/>
</dbReference>
<dbReference type="InterPro" id="IPR032887">
    <property type="entry name" value="DusB"/>
</dbReference>
<dbReference type="InterPro" id="IPR018517">
    <property type="entry name" value="tRNA_hU_synthase_CS"/>
</dbReference>
<comment type="similarity">
    <text evidence="13">Belongs to the dus family.</text>
</comment>
<evidence type="ECO:0000256" key="2">
    <source>
        <dbReference type="ARBA" id="ARBA00002790"/>
    </source>
</evidence>
<dbReference type="PIRSF" id="PIRSF006621">
    <property type="entry name" value="Dus"/>
    <property type="match status" value="1"/>
</dbReference>
<evidence type="ECO:0000256" key="8">
    <source>
        <dbReference type="ARBA" id="ARBA00022884"/>
    </source>
</evidence>
<dbReference type="EMBL" id="JBAKFF010000001">
    <property type="protein sequence ID" value="MEX0430582.1"/>
    <property type="molecule type" value="Genomic_DNA"/>
</dbReference>
<evidence type="ECO:0000256" key="5">
    <source>
        <dbReference type="ARBA" id="ARBA00022643"/>
    </source>
</evidence>
<dbReference type="SUPFAM" id="SSF51395">
    <property type="entry name" value="FMN-linked oxidoreductases"/>
    <property type="match status" value="1"/>
</dbReference>
<feature type="binding site" evidence="12">
    <location>
        <begin position="200"/>
        <end position="202"/>
    </location>
    <ligand>
        <name>FMN</name>
        <dbReference type="ChEBI" id="CHEBI:58210"/>
    </ligand>
</feature>
<evidence type="ECO:0000313" key="15">
    <source>
        <dbReference type="EMBL" id="MEX0430582.1"/>
    </source>
</evidence>
<dbReference type="InterPro" id="IPR024036">
    <property type="entry name" value="tRNA-dHydroUridine_Synthase_C"/>
</dbReference>
<dbReference type="InterPro" id="IPR004652">
    <property type="entry name" value="DusB-like"/>
</dbReference>
<dbReference type="EC" id="1.3.1.-" evidence="12"/>
<name>A0ABV3T5U1_9GAMM</name>
<protein>
    <recommendedName>
        <fullName evidence="12">tRNA-dihydrouridine synthase B</fullName>
        <ecNumber evidence="12">1.3.1.-</ecNumber>
    </recommendedName>
</protein>
<proteinExistence type="inferred from homology"/>
<feature type="active site" description="Proton donor" evidence="12">
    <location>
        <position position="100"/>
    </location>
</feature>
<comment type="function">
    <text evidence="2 12 13">Catalyzes the synthesis of 5,6-dihydrouridine (D), a modified base found in the D-loop of most tRNAs, via the reduction of the C5-C6 double bond in target uridines.</text>
</comment>
<evidence type="ECO:0000256" key="13">
    <source>
        <dbReference type="PIRNR" id="PIRNR006621"/>
    </source>
</evidence>
<dbReference type="NCBIfam" id="TIGR00737">
    <property type="entry name" value="nifR3_yhdG"/>
    <property type="match status" value="1"/>
</dbReference>
<evidence type="ECO:0000256" key="3">
    <source>
        <dbReference type="ARBA" id="ARBA00022555"/>
    </source>
</evidence>
<keyword evidence="4 12" id="KW-0285">Flavoprotein</keyword>
<dbReference type="HAMAP" id="MF_02042">
    <property type="entry name" value="DusB_subfam"/>
    <property type="match status" value="1"/>
</dbReference>
<feature type="binding site" evidence="12">
    <location>
        <position position="139"/>
    </location>
    <ligand>
        <name>FMN</name>
        <dbReference type="ChEBI" id="CHEBI:58210"/>
    </ligand>
</feature>
<evidence type="ECO:0000256" key="7">
    <source>
        <dbReference type="ARBA" id="ARBA00022857"/>
    </source>
</evidence>
<evidence type="ECO:0000256" key="10">
    <source>
        <dbReference type="ARBA" id="ARBA00048205"/>
    </source>
</evidence>
<keyword evidence="5 12" id="KW-0288">FMN</keyword>
<evidence type="ECO:0000313" key="16">
    <source>
        <dbReference type="Proteomes" id="UP001556637"/>
    </source>
</evidence>
<comment type="catalytic activity">
    <reaction evidence="10 12">
        <text>a 5,6-dihydrouridine in tRNA + NADP(+) = a uridine in tRNA + NADPH + H(+)</text>
        <dbReference type="Rhea" id="RHEA:23624"/>
        <dbReference type="Rhea" id="RHEA-COMP:13339"/>
        <dbReference type="Rhea" id="RHEA-COMP:13887"/>
        <dbReference type="ChEBI" id="CHEBI:15378"/>
        <dbReference type="ChEBI" id="CHEBI:57783"/>
        <dbReference type="ChEBI" id="CHEBI:58349"/>
        <dbReference type="ChEBI" id="CHEBI:65315"/>
        <dbReference type="ChEBI" id="CHEBI:74443"/>
    </reaction>
</comment>
<comment type="cofactor">
    <cofactor evidence="1 12 13">
        <name>FMN</name>
        <dbReference type="ChEBI" id="CHEBI:58210"/>
    </cofactor>
</comment>
<feature type="binding site" evidence="12">
    <location>
        <position position="70"/>
    </location>
    <ligand>
        <name>FMN</name>
        <dbReference type="ChEBI" id="CHEBI:58210"/>
    </ligand>
</feature>
<dbReference type="InterPro" id="IPR035587">
    <property type="entry name" value="DUS-like_FMN-bd"/>
</dbReference>
<evidence type="ECO:0000256" key="1">
    <source>
        <dbReference type="ARBA" id="ARBA00001917"/>
    </source>
</evidence>
<evidence type="ECO:0000256" key="11">
    <source>
        <dbReference type="ARBA" id="ARBA00048802"/>
    </source>
</evidence>
<dbReference type="Gene3D" id="3.20.20.70">
    <property type="entry name" value="Aldolase class I"/>
    <property type="match status" value="1"/>
</dbReference>
<reference evidence="15 16" key="1">
    <citation type="submission" date="2024-02" db="EMBL/GenBank/DDBJ databases">
        <title>New especies of Spiribacter isolated from saline water.</title>
        <authorList>
            <person name="Leon M.J."/>
            <person name="De La Haba R."/>
            <person name="Sanchez-Porro C."/>
            <person name="Ventosa A."/>
        </authorList>
    </citation>
    <scope>NUCLEOTIDE SEQUENCE [LARGE SCALE GENOMIC DNA]</scope>
    <source>
        <strain evidence="16">ag22IC4-189</strain>
    </source>
</reference>
<dbReference type="CDD" id="cd02801">
    <property type="entry name" value="DUS_like_FMN"/>
    <property type="match status" value="1"/>
</dbReference>
<evidence type="ECO:0000256" key="9">
    <source>
        <dbReference type="ARBA" id="ARBA00023002"/>
    </source>
</evidence>
<organism evidence="15 16">
    <name type="scientific">Spiribacter insolitus</name>
    <dbReference type="NCBI Taxonomy" id="3122417"/>
    <lineage>
        <taxon>Bacteria</taxon>
        <taxon>Pseudomonadati</taxon>
        <taxon>Pseudomonadota</taxon>
        <taxon>Gammaproteobacteria</taxon>
        <taxon>Chromatiales</taxon>
        <taxon>Ectothiorhodospiraceae</taxon>
        <taxon>Spiribacter</taxon>
    </lineage>
</organism>